<dbReference type="Proteomes" id="UP000189761">
    <property type="component" value="Unassembled WGS sequence"/>
</dbReference>
<name>A0A8E2LDA9_9BACI</name>
<dbReference type="Pfam" id="PF18950">
    <property type="entry name" value="DUF5694"/>
    <property type="match status" value="1"/>
</dbReference>
<organism evidence="1 2">
    <name type="scientific">Heyndrickxia oleronia</name>
    <dbReference type="NCBI Taxonomy" id="38875"/>
    <lineage>
        <taxon>Bacteria</taxon>
        <taxon>Bacillati</taxon>
        <taxon>Bacillota</taxon>
        <taxon>Bacilli</taxon>
        <taxon>Bacillales</taxon>
        <taxon>Bacillaceae</taxon>
        <taxon>Heyndrickxia</taxon>
    </lineage>
</organism>
<reference evidence="1 2" key="1">
    <citation type="submission" date="2017-01" db="EMBL/GenBank/DDBJ databases">
        <title>Draft genome sequence of Bacillus oleronius.</title>
        <authorList>
            <person name="Allam M."/>
        </authorList>
    </citation>
    <scope>NUCLEOTIDE SEQUENCE [LARGE SCALE GENOMIC DNA]</scope>
    <source>
        <strain evidence="1 2">DSM 9356</strain>
    </source>
</reference>
<gene>
    <name evidence="1" type="ORF">BWZ43_22930</name>
</gene>
<sequence>MRKPSILVLGTAHLSNPENNGDLVKINSGDIFSEKRQIEIKGVVDSLRKFEPTKVALEILSEDSDHINETYKNFLLGKYKLTRNECHQIGFRLAKEMNHKEVFCVDWNGSVPEVPDLDIWTKELKSEKYDQVVRRMQDLATKMEEFLKSHTIRDYLLYLNHDDFIRENQRFYTNLALVGDKSNPVGAMWTAKYWYYRNLLIYKNIVELIESDADRIFVLYGAGHLHLLNQFLNESGLFKVEKAEDYI</sequence>
<evidence type="ECO:0000313" key="2">
    <source>
        <dbReference type="Proteomes" id="UP000189761"/>
    </source>
</evidence>
<dbReference type="RefSeq" id="WP_078111293.1">
    <property type="nucleotide sequence ID" value="NZ_CP065424.1"/>
</dbReference>
<comment type="caution">
    <text evidence="1">The sequence shown here is derived from an EMBL/GenBank/DDBJ whole genome shotgun (WGS) entry which is preliminary data.</text>
</comment>
<accession>A0A8E2LDA9</accession>
<evidence type="ECO:0000313" key="1">
    <source>
        <dbReference type="EMBL" id="OOP66064.1"/>
    </source>
</evidence>
<proteinExistence type="predicted"/>
<dbReference type="EMBL" id="MTLA01000380">
    <property type="protein sequence ID" value="OOP66064.1"/>
    <property type="molecule type" value="Genomic_DNA"/>
</dbReference>
<protein>
    <submittedName>
        <fullName evidence="1">Uncharacterized protein</fullName>
    </submittedName>
</protein>
<dbReference type="InterPro" id="IPR043749">
    <property type="entry name" value="DUF5694"/>
</dbReference>
<keyword evidence="2" id="KW-1185">Reference proteome</keyword>
<dbReference type="AlphaFoldDB" id="A0A8E2LDA9"/>